<dbReference type="EnsemblProtists" id="EOD26582">
    <property type="protein sequence ID" value="EOD26582"/>
    <property type="gene ID" value="EMIHUDRAFT_353976"/>
</dbReference>
<dbReference type="RefSeq" id="XP_005779011.1">
    <property type="nucleotide sequence ID" value="XM_005778954.1"/>
</dbReference>
<evidence type="ECO:0000313" key="6">
    <source>
        <dbReference type="EnsemblProtists" id="EOD26532"/>
    </source>
</evidence>
<protein>
    <recommendedName>
        <fullName evidence="8">Membrane transporter protein</fullName>
    </recommendedName>
</protein>
<dbReference type="Pfam" id="PF01925">
    <property type="entry name" value="TauE"/>
    <property type="match status" value="1"/>
</dbReference>
<dbReference type="RefSeq" id="XP_005778961.1">
    <property type="nucleotide sequence ID" value="XM_005778904.1"/>
</dbReference>
<evidence type="ECO:0000313" key="7">
    <source>
        <dbReference type="Proteomes" id="UP000013827"/>
    </source>
</evidence>
<feature type="transmembrane region" description="Helical" evidence="5">
    <location>
        <begin position="50"/>
        <end position="70"/>
    </location>
</feature>
<dbReference type="KEGG" id="ehx:EMIHUDRAFT_353976"/>
<feature type="transmembrane region" description="Helical" evidence="5">
    <location>
        <begin position="105"/>
        <end position="127"/>
    </location>
</feature>
<evidence type="ECO:0000256" key="1">
    <source>
        <dbReference type="ARBA" id="ARBA00004141"/>
    </source>
</evidence>
<dbReference type="GeneID" id="17272078"/>
<dbReference type="Proteomes" id="UP000013827">
    <property type="component" value="Unassembled WGS sequence"/>
</dbReference>
<keyword evidence="3 5" id="KW-1133">Transmembrane helix</keyword>
<dbReference type="GO" id="GO:0016020">
    <property type="term" value="C:membrane"/>
    <property type="evidence" value="ECO:0007669"/>
    <property type="project" value="UniProtKB-SubCell"/>
</dbReference>
<keyword evidence="4 5" id="KW-0472">Membrane</keyword>
<dbReference type="KEGG" id="ehx:EMIHUDRAFT_353948"/>
<feature type="transmembrane region" description="Helical" evidence="5">
    <location>
        <begin position="15"/>
        <end position="44"/>
    </location>
</feature>
<sequence>MAVSWLRDAPAAQPLALYLVSAFGSGVCIGATGIGGVLLVPLLLLMGVPIGVASPAVIASLLPAGVVALIANRRIVPRIETATAGLSAVPGAVAGSLLFPLVPAALISSFVVLLAVLSGVHAICTVFRAGRGGRTDDSGSSRDDQPSRCDTELATAAADGARKGGGAAAAHPSAAAGAFVLSKRVAVALGLVVGRAQ</sequence>
<feature type="transmembrane region" description="Helical" evidence="5">
    <location>
        <begin position="82"/>
        <end position="99"/>
    </location>
</feature>
<proteinExistence type="predicted"/>
<keyword evidence="2 5" id="KW-0812">Transmembrane</keyword>
<dbReference type="GeneID" id="17272128"/>
<reference evidence="7" key="1">
    <citation type="journal article" date="2013" name="Nature">
        <title>Pan genome of the phytoplankton Emiliania underpins its global distribution.</title>
        <authorList>
            <person name="Read B.A."/>
            <person name="Kegel J."/>
            <person name="Klute M.J."/>
            <person name="Kuo A."/>
            <person name="Lefebvre S.C."/>
            <person name="Maumus F."/>
            <person name="Mayer C."/>
            <person name="Miller J."/>
            <person name="Monier A."/>
            <person name="Salamov A."/>
            <person name="Young J."/>
            <person name="Aguilar M."/>
            <person name="Claverie J.M."/>
            <person name="Frickenhaus S."/>
            <person name="Gonzalez K."/>
            <person name="Herman E.K."/>
            <person name="Lin Y.C."/>
            <person name="Napier J."/>
            <person name="Ogata H."/>
            <person name="Sarno A.F."/>
            <person name="Shmutz J."/>
            <person name="Schroeder D."/>
            <person name="de Vargas C."/>
            <person name="Verret F."/>
            <person name="von Dassow P."/>
            <person name="Valentin K."/>
            <person name="Van de Peer Y."/>
            <person name="Wheeler G."/>
            <person name="Dacks J.B."/>
            <person name="Delwiche C.F."/>
            <person name="Dyhrman S.T."/>
            <person name="Glockner G."/>
            <person name="John U."/>
            <person name="Richards T."/>
            <person name="Worden A.Z."/>
            <person name="Zhang X."/>
            <person name="Grigoriev I.V."/>
            <person name="Allen A.E."/>
            <person name="Bidle K."/>
            <person name="Borodovsky M."/>
            <person name="Bowler C."/>
            <person name="Brownlee C."/>
            <person name="Cock J.M."/>
            <person name="Elias M."/>
            <person name="Gladyshev V.N."/>
            <person name="Groth M."/>
            <person name="Guda C."/>
            <person name="Hadaegh A."/>
            <person name="Iglesias-Rodriguez M.D."/>
            <person name="Jenkins J."/>
            <person name="Jones B.M."/>
            <person name="Lawson T."/>
            <person name="Leese F."/>
            <person name="Lindquist E."/>
            <person name="Lobanov A."/>
            <person name="Lomsadze A."/>
            <person name="Malik S.B."/>
            <person name="Marsh M.E."/>
            <person name="Mackinder L."/>
            <person name="Mock T."/>
            <person name="Mueller-Roeber B."/>
            <person name="Pagarete A."/>
            <person name="Parker M."/>
            <person name="Probert I."/>
            <person name="Quesneville H."/>
            <person name="Raines C."/>
            <person name="Rensing S.A."/>
            <person name="Riano-Pachon D.M."/>
            <person name="Richier S."/>
            <person name="Rokitta S."/>
            <person name="Shiraiwa Y."/>
            <person name="Soanes D.M."/>
            <person name="van der Giezen M."/>
            <person name="Wahlund T.M."/>
            <person name="Williams B."/>
            <person name="Wilson W."/>
            <person name="Wolfe G."/>
            <person name="Wurch L.L."/>
        </authorList>
    </citation>
    <scope>NUCLEOTIDE SEQUENCE</scope>
</reference>
<dbReference type="EnsemblProtists" id="EOD26532">
    <property type="protein sequence ID" value="EOD26532"/>
    <property type="gene ID" value="EMIHUDRAFT_353948"/>
</dbReference>
<evidence type="ECO:0000256" key="3">
    <source>
        <dbReference type="ARBA" id="ARBA00022989"/>
    </source>
</evidence>
<dbReference type="InterPro" id="IPR002781">
    <property type="entry name" value="TM_pro_TauE-like"/>
</dbReference>
<evidence type="ECO:0000256" key="4">
    <source>
        <dbReference type="ARBA" id="ARBA00023136"/>
    </source>
</evidence>
<evidence type="ECO:0008006" key="8">
    <source>
        <dbReference type="Google" id="ProtNLM"/>
    </source>
</evidence>
<reference evidence="6" key="2">
    <citation type="submission" date="2024-10" db="UniProtKB">
        <authorList>
            <consortium name="EnsemblProtists"/>
        </authorList>
    </citation>
    <scope>IDENTIFICATION</scope>
</reference>
<name>A0A0D3JSP7_EMIH1</name>
<organism evidence="6 7">
    <name type="scientific">Emiliania huxleyi (strain CCMP1516)</name>
    <dbReference type="NCBI Taxonomy" id="280463"/>
    <lineage>
        <taxon>Eukaryota</taxon>
        <taxon>Haptista</taxon>
        <taxon>Haptophyta</taxon>
        <taxon>Prymnesiophyceae</taxon>
        <taxon>Isochrysidales</taxon>
        <taxon>Noelaerhabdaceae</taxon>
        <taxon>Emiliania</taxon>
    </lineage>
</organism>
<evidence type="ECO:0000256" key="2">
    <source>
        <dbReference type="ARBA" id="ARBA00022692"/>
    </source>
</evidence>
<keyword evidence="7" id="KW-1185">Reference proteome</keyword>
<dbReference type="AlphaFoldDB" id="A0A0D3JSP7"/>
<dbReference type="HOGENOM" id="CLU_1386441_0_0_1"/>
<dbReference type="PaxDb" id="2903-EOD26532"/>
<comment type="subcellular location">
    <subcellularLocation>
        <location evidence="1">Membrane</location>
        <topology evidence="1">Multi-pass membrane protein</topology>
    </subcellularLocation>
</comment>
<evidence type="ECO:0000256" key="5">
    <source>
        <dbReference type="SAM" id="Phobius"/>
    </source>
</evidence>
<accession>A0A0D3JSP7</accession>